<feature type="signal peptide" evidence="1">
    <location>
        <begin position="1"/>
        <end position="19"/>
    </location>
</feature>
<evidence type="ECO:0008006" key="4">
    <source>
        <dbReference type="Google" id="ProtNLM"/>
    </source>
</evidence>
<accession>A0A2I7SH17</accession>
<feature type="chain" id="PRO_5014339116" description="Peptidase M10 metallopeptidase domain-containing protein" evidence="1">
    <location>
        <begin position="20"/>
        <end position="178"/>
    </location>
</feature>
<name>A0A2I7SH17_9FLAO</name>
<reference evidence="3" key="1">
    <citation type="submission" date="2018-01" db="EMBL/GenBank/DDBJ databases">
        <title>Complete genome of Tamlana sp. UJ94.</title>
        <authorList>
            <person name="Jung J."/>
            <person name="Chung D."/>
            <person name="Bae S.S."/>
            <person name="Baek K."/>
        </authorList>
    </citation>
    <scope>NUCLEOTIDE SEQUENCE [LARGE SCALE GENOMIC DNA]</scope>
    <source>
        <strain evidence="3">UJ94</strain>
    </source>
</reference>
<dbReference type="KEGG" id="taj:C1A40_06790"/>
<dbReference type="Proteomes" id="UP000236592">
    <property type="component" value="Chromosome"/>
</dbReference>
<keyword evidence="1" id="KW-0732">Signal</keyword>
<evidence type="ECO:0000313" key="2">
    <source>
        <dbReference type="EMBL" id="AUS05193.1"/>
    </source>
</evidence>
<protein>
    <recommendedName>
        <fullName evidence="4">Peptidase M10 metallopeptidase domain-containing protein</fullName>
    </recommendedName>
</protein>
<dbReference type="AlphaFoldDB" id="A0A2I7SH17"/>
<proteinExistence type="predicted"/>
<organism evidence="2 3">
    <name type="scientific">Pseudotamlana carrageenivorans</name>
    <dbReference type="NCBI Taxonomy" id="2069432"/>
    <lineage>
        <taxon>Bacteria</taxon>
        <taxon>Pseudomonadati</taxon>
        <taxon>Bacteroidota</taxon>
        <taxon>Flavobacteriia</taxon>
        <taxon>Flavobacteriales</taxon>
        <taxon>Flavobacteriaceae</taxon>
        <taxon>Pseudotamlana</taxon>
    </lineage>
</organism>
<evidence type="ECO:0000256" key="1">
    <source>
        <dbReference type="SAM" id="SignalP"/>
    </source>
</evidence>
<dbReference type="EMBL" id="CP025938">
    <property type="protein sequence ID" value="AUS05193.1"/>
    <property type="molecule type" value="Genomic_DNA"/>
</dbReference>
<gene>
    <name evidence="2" type="ORF">C1A40_06790</name>
</gene>
<sequence length="178" mass="19855">MKKLLLLFSLLFLSIYGFSQNKCGVDAAFTENQKKEFFKIHSKSAQLKSAAVNPSPSNIQSIPLSVYFVRNTDGSFSENKSIDPFYKSIIETNRILSQIGIQFYIENFTYLDNSAWLKPNRGDANHTALLANKTANTVNVWINDGWANFPGNSGFGGVSGVELYDITEATVPHEFGHF</sequence>
<keyword evidence="3" id="KW-1185">Reference proteome</keyword>
<evidence type="ECO:0000313" key="3">
    <source>
        <dbReference type="Proteomes" id="UP000236592"/>
    </source>
</evidence>
<dbReference type="RefSeq" id="WP_102995239.1">
    <property type="nucleotide sequence ID" value="NZ_CP025938.1"/>
</dbReference>